<dbReference type="InterPro" id="IPR050351">
    <property type="entry name" value="BphY/WalK/GraS-like"/>
</dbReference>
<evidence type="ECO:0000256" key="2">
    <source>
        <dbReference type="ARBA" id="ARBA00012438"/>
    </source>
</evidence>
<protein>
    <recommendedName>
        <fullName evidence="2">histidine kinase</fullName>
        <ecNumber evidence="2">2.7.13.3</ecNumber>
    </recommendedName>
</protein>
<comment type="caution">
    <text evidence="12">The sequence shown here is derived from an EMBL/GenBank/DDBJ whole genome shotgun (WGS) entry which is preliminary data.</text>
</comment>
<dbReference type="GO" id="GO:0000156">
    <property type="term" value="F:phosphorelay response regulator activity"/>
    <property type="evidence" value="ECO:0007669"/>
    <property type="project" value="TreeGrafter"/>
</dbReference>
<evidence type="ECO:0000256" key="7">
    <source>
        <dbReference type="ARBA" id="ARBA00022840"/>
    </source>
</evidence>
<keyword evidence="6" id="KW-0418">Kinase</keyword>
<dbReference type="PROSITE" id="PS50110">
    <property type="entry name" value="RESPONSE_REGULATORY"/>
    <property type="match status" value="1"/>
</dbReference>
<reference evidence="12 13" key="1">
    <citation type="submission" date="2019-03" db="EMBL/GenBank/DDBJ databases">
        <title>Genomic Encyclopedia of Type Strains, Phase IV (KMG-IV): sequencing the most valuable type-strain genomes for metagenomic binning, comparative biology and taxonomic classification.</title>
        <authorList>
            <person name="Goeker M."/>
        </authorList>
    </citation>
    <scope>NUCLEOTIDE SEQUENCE [LARGE SCALE GENOMIC DNA]</scope>
    <source>
        <strain evidence="12 13">DSM 21100</strain>
    </source>
</reference>
<comment type="catalytic activity">
    <reaction evidence="1">
        <text>ATP + protein L-histidine = ADP + protein N-phospho-L-histidine.</text>
        <dbReference type="EC" id="2.7.13.3"/>
    </reaction>
</comment>
<dbReference type="GO" id="GO:0007234">
    <property type="term" value="P:osmosensory signaling via phosphorelay pathway"/>
    <property type="evidence" value="ECO:0007669"/>
    <property type="project" value="TreeGrafter"/>
</dbReference>
<evidence type="ECO:0000313" key="12">
    <source>
        <dbReference type="EMBL" id="TCS86346.1"/>
    </source>
</evidence>
<accession>A0A4R3KP31</accession>
<proteinExistence type="predicted"/>
<dbReference type="SMART" id="SM00388">
    <property type="entry name" value="HisKA"/>
    <property type="match status" value="1"/>
</dbReference>
<gene>
    <name evidence="12" type="ORF">EDD80_108139</name>
</gene>
<dbReference type="RefSeq" id="WP_132129747.1">
    <property type="nucleotide sequence ID" value="NZ_CP042432.1"/>
</dbReference>
<keyword evidence="13" id="KW-1185">Reference proteome</keyword>
<evidence type="ECO:0000256" key="3">
    <source>
        <dbReference type="ARBA" id="ARBA00022553"/>
    </source>
</evidence>
<dbReference type="AlphaFoldDB" id="A0A4R3KP31"/>
<dbReference type="GO" id="GO:0000155">
    <property type="term" value="F:phosphorelay sensor kinase activity"/>
    <property type="evidence" value="ECO:0007669"/>
    <property type="project" value="InterPro"/>
</dbReference>
<dbReference type="Gene3D" id="1.10.287.130">
    <property type="match status" value="1"/>
</dbReference>
<evidence type="ECO:0000256" key="6">
    <source>
        <dbReference type="ARBA" id="ARBA00022777"/>
    </source>
</evidence>
<evidence type="ECO:0000256" key="4">
    <source>
        <dbReference type="ARBA" id="ARBA00022679"/>
    </source>
</evidence>
<keyword evidence="5" id="KW-0547">Nucleotide-binding</keyword>
<keyword evidence="7" id="KW-0067">ATP-binding</keyword>
<evidence type="ECO:0000256" key="1">
    <source>
        <dbReference type="ARBA" id="ARBA00000085"/>
    </source>
</evidence>
<dbReference type="GO" id="GO:0005524">
    <property type="term" value="F:ATP binding"/>
    <property type="evidence" value="ECO:0007669"/>
    <property type="project" value="UniProtKB-KW"/>
</dbReference>
<keyword evidence="8" id="KW-0902">Two-component regulatory system</keyword>
<dbReference type="SUPFAM" id="SSF52172">
    <property type="entry name" value="CheY-like"/>
    <property type="match status" value="1"/>
</dbReference>
<dbReference type="InterPro" id="IPR011006">
    <property type="entry name" value="CheY-like_superfamily"/>
</dbReference>
<evidence type="ECO:0000259" key="11">
    <source>
        <dbReference type="PROSITE" id="PS50110"/>
    </source>
</evidence>
<keyword evidence="4" id="KW-0808">Transferase</keyword>
<dbReference type="InterPro" id="IPR001789">
    <property type="entry name" value="Sig_transdc_resp-reg_receiver"/>
</dbReference>
<dbReference type="Gene3D" id="3.40.50.2300">
    <property type="match status" value="1"/>
</dbReference>
<dbReference type="InterPro" id="IPR005467">
    <property type="entry name" value="His_kinase_dom"/>
</dbReference>
<dbReference type="EC" id="2.7.13.3" evidence="2"/>
<dbReference type="GO" id="GO:0030295">
    <property type="term" value="F:protein kinase activator activity"/>
    <property type="evidence" value="ECO:0007669"/>
    <property type="project" value="TreeGrafter"/>
</dbReference>
<dbReference type="SMART" id="SM00387">
    <property type="entry name" value="HATPase_c"/>
    <property type="match status" value="1"/>
</dbReference>
<dbReference type="InterPro" id="IPR004358">
    <property type="entry name" value="Sig_transdc_His_kin-like_C"/>
</dbReference>
<evidence type="ECO:0000313" key="13">
    <source>
        <dbReference type="Proteomes" id="UP000295807"/>
    </source>
</evidence>
<dbReference type="InterPro" id="IPR036097">
    <property type="entry name" value="HisK_dim/P_sf"/>
</dbReference>
<name>A0A4R3KP31_9SPHI</name>
<dbReference type="EMBL" id="SMAD01000008">
    <property type="protein sequence ID" value="TCS86346.1"/>
    <property type="molecule type" value="Genomic_DNA"/>
</dbReference>
<dbReference type="SUPFAM" id="SSF47384">
    <property type="entry name" value="Homodimeric domain of signal transducing histidine kinase"/>
    <property type="match status" value="1"/>
</dbReference>
<dbReference type="Gene3D" id="3.30.565.10">
    <property type="entry name" value="Histidine kinase-like ATPase, C-terminal domain"/>
    <property type="match status" value="1"/>
</dbReference>
<dbReference type="PROSITE" id="PS50109">
    <property type="entry name" value="HIS_KIN"/>
    <property type="match status" value="1"/>
</dbReference>
<organism evidence="12 13">
    <name type="scientific">Anseongella ginsenosidimutans</name>
    <dbReference type="NCBI Taxonomy" id="496056"/>
    <lineage>
        <taxon>Bacteria</taxon>
        <taxon>Pseudomonadati</taxon>
        <taxon>Bacteroidota</taxon>
        <taxon>Sphingobacteriia</taxon>
        <taxon>Sphingobacteriales</taxon>
        <taxon>Sphingobacteriaceae</taxon>
        <taxon>Anseongella</taxon>
    </lineage>
</organism>
<dbReference type="SMART" id="SM00448">
    <property type="entry name" value="REC"/>
    <property type="match status" value="1"/>
</dbReference>
<dbReference type="CDD" id="cd17569">
    <property type="entry name" value="REC_HupR-like"/>
    <property type="match status" value="1"/>
</dbReference>
<dbReference type="Proteomes" id="UP000295807">
    <property type="component" value="Unassembled WGS sequence"/>
</dbReference>
<dbReference type="InterPro" id="IPR003594">
    <property type="entry name" value="HATPase_dom"/>
</dbReference>
<dbReference type="PANTHER" id="PTHR42878">
    <property type="entry name" value="TWO-COMPONENT HISTIDINE KINASE"/>
    <property type="match status" value="1"/>
</dbReference>
<feature type="modified residue" description="4-aspartylphosphate" evidence="9">
    <location>
        <position position="58"/>
    </location>
</feature>
<feature type="domain" description="Histidine kinase" evidence="10">
    <location>
        <begin position="153"/>
        <end position="363"/>
    </location>
</feature>
<keyword evidence="3 9" id="KW-0597">Phosphoprotein</keyword>
<dbReference type="SUPFAM" id="SSF55874">
    <property type="entry name" value="ATPase domain of HSP90 chaperone/DNA topoisomerase II/histidine kinase"/>
    <property type="match status" value="1"/>
</dbReference>
<dbReference type="InterPro" id="IPR003661">
    <property type="entry name" value="HisK_dim/P_dom"/>
</dbReference>
<evidence type="ECO:0000256" key="5">
    <source>
        <dbReference type="ARBA" id="ARBA00022741"/>
    </source>
</evidence>
<evidence type="ECO:0000256" key="8">
    <source>
        <dbReference type="ARBA" id="ARBA00023012"/>
    </source>
</evidence>
<dbReference type="OrthoDB" id="9781208at2"/>
<evidence type="ECO:0000259" key="10">
    <source>
        <dbReference type="PROSITE" id="PS50109"/>
    </source>
</evidence>
<dbReference type="PANTHER" id="PTHR42878:SF7">
    <property type="entry name" value="SENSOR HISTIDINE KINASE GLRK"/>
    <property type="match status" value="1"/>
</dbReference>
<feature type="domain" description="Response regulatory" evidence="11">
    <location>
        <begin position="9"/>
        <end position="124"/>
    </location>
</feature>
<dbReference type="Pfam" id="PF00072">
    <property type="entry name" value="Response_reg"/>
    <property type="match status" value="1"/>
</dbReference>
<dbReference type="InterPro" id="IPR036890">
    <property type="entry name" value="HATPase_C_sf"/>
</dbReference>
<dbReference type="Pfam" id="PF02518">
    <property type="entry name" value="HATPase_c"/>
    <property type="match status" value="1"/>
</dbReference>
<evidence type="ECO:0000256" key="9">
    <source>
        <dbReference type="PROSITE-ProRule" id="PRU00169"/>
    </source>
</evidence>
<sequence>MVNPTSDIRILFIDDEPNNLISFKASFRYNYTIYLAGNTEEAAKLLDEDPSINIIFSDQRMAGQTGVEFFEEIREKHPDPIRILITGYTDVESVIDAINKGHIFRYIKKPWVDSDIHQAIDEAHKFYLTVSLLKKKNQALEKAYNELDRFAYSATHDMRGPILSVLGIIDLMKNSTIPPEASEMIGMIENAMLKLDGYIKSLHEHYSIRRGELHFTRIAVEELICDMSALYDPVASLRKTRFLKTQAGLPAFRSDLTSLKIILTNLLSNAFKYQRKTETEKMVILDINVSIQEVIIKVSDNGIGIAEESQDDIFNIFFRATHEEFGSGFGLYNVRDILNKLNGDIRVESKENEGSTFTVTIPC</sequence>
<dbReference type="PRINTS" id="PR00344">
    <property type="entry name" value="BCTRLSENSOR"/>
</dbReference>